<dbReference type="OrthoDB" id="4563865at2"/>
<reference evidence="2" key="1">
    <citation type="submission" date="2016-10" db="EMBL/GenBank/DDBJ databases">
        <authorList>
            <person name="Varghese N."/>
            <person name="Submissions S."/>
        </authorList>
    </citation>
    <scope>NUCLEOTIDE SEQUENCE [LARGE SCALE GENOMIC DNA]</scope>
    <source>
        <strain evidence="2">ATCC 25963</strain>
    </source>
</reference>
<dbReference type="EMBL" id="FOMX01000004">
    <property type="protein sequence ID" value="SFD77568.1"/>
    <property type="molecule type" value="Genomic_DNA"/>
</dbReference>
<proteinExistence type="predicted"/>
<evidence type="ECO:0000313" key="1">
    <source>
        <dbReference type="EMBL" id="SFD77568.1"/>
    </source>
</evidence>
<gene>
    <name evidence="1" type="ORF">SAMN02745121_01523</name>
</gene>
<dbReference type="SUPFAM" id="SSF160104">
    <property type="entry name" value="Acetoacetate decarboxylase-like"/>
    <property type="match status" value="1"/>
</dbReference>
<dbReference type="InterPro" id="IPR023375">
    <property type="entry name" value="ADC_dom_sf"/>
</dbReference>
<protein>
    <recommendedName>
        <fullName evidence="3">Acetoacetate decarboxylase</fullName>
    </recommendedName>
</protein>
<dbReference type="RefSeq" id="WP_096330278.1">
    <property type="nucleotide sequence ID" value="NZ_FOMX01000004.1"/>
</dbReference>
<organism evidence="1 2">
    <name type="scientific">Nannocystis exedens</name>
    <dbReference type="NCBI Taxonomy" id="54"/>
    <lineage>
        <taxon>Bacteria</taxon>
        <taxon>Pseudomonadati</taxon>
        <taxon>Myxococcota</taxon>
        <taxon>Polyangia</taxon>
        <taxon>Nannocystales</taxon>
        <taxon>Nannocystaceae</taxon>
        <taxon>Nannocystis</taxon>
    </lineage>
</organism>
<dbReference type="Proteomes" id="UP000199400">
    <property type="component" value="Unassembled WGS sequence"/>
</dbReference>
<keyword evidence="2" id="KW-1185">Reference proteome</keyword>
<evidence type="ECO:0008006" key="3">
    <source>
        <dbReference type="Google" id="ProtNLM"/>
    </source>
</evidence>
<accession>A0A1I1V6B1</accession>
<dbReference type="Gene3D" id="2.40.400.10">
    <property type="entry name" value="Acetoacetate decarboxylase-like"/>
    <property type="match status" value="1"/>
</dbReference>
<dbReference type="STRING" id="54.SAMN02745121_01523"/>
<name>A0A1I1V6B1_9BACT</name>
<sequence length="231" mass="24832">MTDLSQLAAPQLVVNSRMLYTSWIPADPAACRKFLPPALRPAPNGAIYMNQYVVDSAEQTVGFGAYSLTYIGLDLDSFAPDGATPARFFTHYFNSSPVVRAYVAERGVPASAGTTELELHAHTLTATTSVDGKPLIRTTVKVSKKIGVTVSGHLKYVTRVGDRLVGGNYPYIGELVDEFDVQSIEFLDAGHPVYALRPASPLQIIPAASFYSPRDSFVYPGGVEDMGPADG</sequence>
<evidence type="ECO:0000313" key="2">
    <source>
        <dbReference type="Proteomes" id="UP000199400"/>
    </source>
</evidence>
<dbReference type="AlphaFoldDB" id="A0A1I1V6B1"/>